<accession>A0ABS7H0P9</accession>
<dbReference type="RefSeq" id="WP_220337226.1">
    <property type="nucleotide sequence ID" value="NZ_JAEUAK010000012.1"/>
</dbReference>
<gene>
    <name evidence="3" type="ORF">JNB85_25680</name>
</gene>
<dbReference type="Pfam" id="PF07786">
    <property type="entry name" value="HGSNAT_cat"/>
    <property type="match status" value="1"/>
</dbReference>
<evidence type="ECO:0000256" key="1">
    <source>
        <dbReference type="SAM" id="Phobius"/>
    </source>
</evidence>
<name>A0ABS7H0P9_9HYPH</name>
<keyword evidence="1" id="KW-1133">Transmembrane helix</keyword>
<evidence type="ECO:0000313" key="4">
    <source>
        <dbReference type="Proteomes" id="UP000717752"/>
    </source>
</evidence>
<feature type="transmembrane region" description="Helical" evidence="1">
    <location>
        <begin position="21"/>
        <end position="38"/>
    </location>
</feature>
<feature type="domain" description="Heparan-alpha-glucosaminide N-acetyltransferase catalytic" evidence="2">
    <location>
        <begin position="16"/>
        <end position="243"/>
    </location>
</feature>
<keyword evidence="1" id="KW-0812">Transmembrane</keyword>
<dbReference type="EMBL" id="JAEUAK010000012">
    <property type="protein sequence ID" value="MBW9055805.1"/>
    <property type="molecule type" value="Genomic_DNA"/>
</dbReference>
<organism evidence="3 4">
    <name type="scientific">Rhizobium mesosinicum</name>
    <dbReference type="NCBI Taxonomy" id="335017"/>
    <lineage>
        <taxon>Bacteria</taxon>
        <taxon>Pseudomonadati</taxon>
        <taxon>Pseudomonadota</taxon>
        <taxon>Alphaproteobacteria</taxon>
        <taxon>Hyphomicrobiales</taxon>
        <taxon>Rhizobiaceae</taxon>
        <taxon>Rhizobium/Agrobacterium group</taxon>
        <taxon>Rhizobium</taxon>
    </lineage>
</organism>
<feature type="transmembrane region" description="Helical" evidence="1">
    <location>
        <begin position="58"/>
        <end position="79"/>
    </location>
</feature>
<feature type="transmembrane region" description="Helical" evidence="1">
    <location>
        <begin position="146"/>
        <end position="168"/>
    </location>
</feature>
<proteinExistence type="predicted"/>
<keyword evidence="4" id="KW-1185">Reference proteome</keyword>
<evidence type="ECO:0000313" key="3">
    <source>
        <dbReference type="EMBL" id="MBW9055805.1"/>
    </source>
</evidence>
<protein>
    <submittedName>
        <fullName evidence="3">DUF1624 domain-containing protein</fullName>
    </submittedName>
</protein>
<feature type="transmembrane region" description="Helical" evidence="1">
    <location>
        <begin position="235"/>
        <end position="257"/>
    </location>
</feature>
<reference evidence="3 4" key="1">
    <citation type="journal article" date="2021" name="MBio">
        <title>Poor Competitiveness of Bradyrhizobium in Pigeon Pea Root Colonization in Indian Soils.</title>
        <authorList>
            <person name="Chalasani D."/>
            <person name="Basu A."/>
            <person name="Pullabhotla S.V.S.R.N."/>
            <person name="Jorrin B."/>
            <person name="Neal A.L."/>
            <person name="Poole P.S."/>
            <person name="Podile A.R."/>
            <person name="Tkacz A."/>
        </authorList>
    </citation>
    <scope>NUCLEOTIDE SEQUENCE [LARGE SCALE GENOMIC DNA]</scope>
    <source>
        <strain evidence="3 4">HU56</strain>
    </source>
</reference>
<dbReference type="InterPro" id="IPR012429">
    <property type="entry name" value="HGSNAT_cat"/>
</dbReference>
<feature type="transmembrane region" description="Helical" evidence="1">
    <location>
        <begin position="91"/>
        <end position="109"/>
    </location>
</feature>
<evidence type="ECO:0000259" key="2">
    <source>
        <dbReference type="Pfam" id="PF07786"/>
    </source>
</evidence>
<feature type="transmembrane region" description="Helical" evidence="1">
    <location>
        <begin position="188"/>
        <end position="209"/>
    </location>
</feature>
<feature type="transmembrane region" description="Helical" evidence="1">
    <location>
        <begin position="115"/>
        <end position="134"/>
    </location>
</feature>
<keyword evidence="1" id="KW-0472">Membrane</keyword>
<comment type="caution">
    <text evidence="3">The sequence shown here is derived from an EMBL/GenBank/DDBJ whole genome shotgun (WGS) entry which is preliminary data.</text>
</comment>
<dbReference type="Proteomes" id="UP000717752">
    <property type="component" value="Unassembled WGS sequence"/>
</dbReference>
<sequence>MIRSAKEAAAGAKTPRIGLVDTARGAALIAMATYHFSWDLEFMGYLQVGTAETGWLKIYARAIATTFLFIVGVSLVLASRPEMRWPAFWKRFGMIAGAAVVISAATAYFVPGEWIYFGILHSIAVLSLIGVVFLRLPLPVTLLATLTLFVAWIADAFVMPGVLDWHLFDPKYLAWLGFAATPDRSNDFVPLFPWAIPFLLGMGVARIAFRTNLPLRLAALGTDRTWFARLGRHSLAFYLIHQPVLIAIAYGLTFIVAPPKPDPAATYLRQCNTSCTVEQGEALCRSFCQCTLDKLQAQQLFMPFQAGEVKADDERIIVLASQCSAEIEPAPQSEPVPQQ</sequence>